<keyword evidence="2" id="KW-1185">Reference proteome</keyword>
<sequence>MPSLPPHTSHRIQALDVTFFGPFEASYKRECNLFSKSGHAEKITHYDVPALSNKAYEAVAFINKGVSEFRSTDGDPAVFIPTLVPKIPLVVLSTPPMDPAVSILTLAFASLRDLNTVQVYTLALPFDTPPGQVVAQTSPSLIANFSSFLASATPVTQTIPQFLAPPIASTSSILLSPILAQRNIVSYHTAFKRLLPIPEQTACVKPRKGGI</sequence>
<evidence type="ECO:0000313" key="2">
    <source>
        <dbReference type="Proteomes" id="UP001431783"/>
    </source>
</evidence>
<dbReference type="AlphaFoldDB" id="A0AAW1TX63"/>
<evidence type="ECO:0000313" key="1">
    <source>
        <dbReference type="EMBL" id="KAK9872979.1"/>
    </source>
</evidence>
<name>A0AAW1TX63_9CUCU</name>
<organism evidence="1 2">
    <name type="scientific">Henosepilachna vigintioctopunctata</name>
    <dbReference type="NCBI Taxonomy" id="420089"/>
    <lineage>
        <taxon>Eukaryota</taxon>
        <taxon>Metazoa</taxon>
        <taxon>Ecdysozoa</taxon>
        <taxon>Arthropoda</taxon>
        <taxon>Hexapoda</taxon>
        <taxon>Insecta</taxon>
        <taxon>Pterygota</taxon>
        <taxon>Neoptera</taxon>
        <taxon>Endopterygota</taxon>
        <taxon>Coleoptera</taxon>
        <taxon>Polyphaga</taxon>
        <taxon>Cucujiformia</taxon>
        <taxon>Coccinelloidea</taxon>
        <taxon>Coccinellidae</taxon>
        <taxon>Epilachninae</taxon>
        <taxon>Epilachnini</taxon>
        <taxon>Henosepilachna</taxon>
    </lineage>
</organism>
<accession>A0AAW1TX63</accession>
<dbReference type="Proteomes" id="UP001431783">
    <property type="component" value="Unassembled WGS sequence"/>
</dbReference>
<proteinExistence type="predicted"/>
<reference evidence="1 2" key="1">
    <citation type="submission" date="2023-03" db="EMBL/GenBank/DDBJ databases">
        <title>Genome insight into feeding habits of ladybird beetles.</title>
        <authorList>
            <person name="Li H.-S."/>
            <person name="Huang Y.-H."/>
            <person name="Pang H."/>
        </authorList>
    </citation>
    <scope>NUCLEOTIDE SEQUENCE [LARGE SCALE GENOMIC DNA]</scope>
    <source>
        <strain evidence="1">SYSU_2023b</strain>
        <tissue evidence="1">Whole body</tissue>
    </source>
</reference>
<dbReference type="EMBL" id="JARQZJ010000014">
    <property type="protein sequence ID" value="KAK9872979.1"/>
    <property type="molecule type" value="Genomic_DNA"/>
</dbReference>
<comment type="caution">
    <text evidence="1">The sequence shown here is derived from an EMBL/GenBank/DDBJ whole genome shotgun (WGS) entry which is preliminary data.</text>
</comment>
<gene>
    <name evidence="1" type="ORF">WA026_020328</name>
</gene>
<protein>
    <submittedName>
        <fullName evidence="1">Uncharacterized protein</fullName>
    </submittedName>
</protein>